<proteinExistence type="predicted"/>
<evidence type="ECO:0000313" key="1">
    <source>
        <dbReference type="EMBL" id="OHF01746.1"/>
    </source>
</evidence>
<reference evidence="1 2" key="1">
    <citation type="submission" date="2016-09" db="EMBL/GenBank/DDBJ databases">
        <authorList>
            <person name="Capua I."/>
            <person name="De Benedictis P."/>
            <person name="Joannis T."/>
            <person name="Lombin L.H."/>
            <person name="Cattoli G."/>
        </authorList>
    </citation>
    <scope>NUCLEOTIDE SEQUENCE [LARGE SCALE GENOMIC DNA]</scope>
    <source>
        <strain evidence="1 2">IMI 309357</strain>
    </source>
</reference>
<dbReference type="Proteomes" id="UP000176998">
    <property type="component" value="Unassembled WGS sequence"/>
</dbReference>
<dbReference type="GeneID" id="34556097"/>
<gene>
    <name evidence="1" type="ORF">CORC01_02937</name>
</gene>
<name>A0A1G4BKB9_9PEZI</name>
<dbReference type="AlphaFoldDB" id="A0A1G4BKB9"/>
<dbReference type="RefSeq" id="XP_022478888.1">
    <property type="nucleotide sequence ID" value="XM_022614587.1"/>
</dbReference>
<keyword evidence="2" id="KW-1185">Reference proteome</keyword>
<comment type="caution">
    <text evidence="1">The sequence shown here is derived from an EMBL/GenBank/DDBJ whole genome shotgun (WGS) entry which is preliminary data.</text>
</comment>
<accession>A0A1G4BKB9</accession>
<dbReference type="EMBL" id="MJBS01000017">
    <property type="protein sequence ID" value="OHF01746.1"/>
    <property type="molecule type" value="Genomic_DNA"/>
</dbReference>
<sequence length="69" mass="7504">MGTSWVFTGNGTDIPKISCHQTPEPDVSPEEKLLQDLKKAAHVPHNGPLAPAEACWTLLLTWLPTLTAQ</sequence>
<evidence type="ECO:0000313" key="2">
    <source>
        <dbReference type="Proteomes" id="UP000176998"/>
    </source>
</evidence>
<organism evidence="1 2">
    <name type="scientific">Colletotrichum orchidophilum</name>
    <dbReference type="NCBI Taxonomy" id="1209926"/>
    <lineage>
        <taxon>Eukaryota</taxon>
        <taxon>Fungi</taxon>
        <taxon>Dikarya</taxon>
        <taxon>Ascomycota</taxon>
        <taxon>Pezizomycotina</taxon>
        <taxon>Sordariomycetes</taxon>
        <taxon>Hypocreomycetidae</taxon>
        <taxon>Glomerellales</taxon>
        <taxon>Glomerellaceae</taxon>
        <taxon>Colletotrichum</taxon>
    </lineage>
</organism>
<protein>
    <submittedName>
        <fullName evidence="1">Uncharacterized protein</fullName>
    </submittedName>
</protein>